<dbReference type="PROSITE" id="PS00217">
    <property type="entry name" value="SUGAR_TRANSPORT_2"/>
    <property type="match status" value="1"/>
</dbReference>
<organism evidence="9">
    <name type="scientific">Thrips palmi</name>
    <name type="common">Melon thrips</name>
    <dbReference type="NCBI Taxonomy" id="161013"/>
    <lineage>
        <taxon>Eukaryota</taxon>
        <taxon>Metazoa</taxon>
        <taxon>Ecdysozoa</taxon>
        <taxon>Arthropoda</taxon>
        <taxon>Hexapoda</taxon>
        <taxon>Insecta</taxon>
        <taxon>Pterygota</taxon>
        <taxon>Neoptera</taxon>
        <taxon>Paraneoptera</taxon>
        <taxon>Thysanoptera</taxon>
        <taxon>Terebrantia</taxon>
        <taxon>Thripoidea</taxon>
        <taxon>Thripidae</taxon>
        <taxon>Thrips</taxon>
    </lineage>
</organism>
<evidence type="ECO:0000313" key="9">
    <source>
        <dbReference type="RefSeq" id="XP_034234118.1"/>
    </source>
</evidence>
<feature type="transmembrane region" description="Helical" evidence="6">
    <location>
        <begin position="91"/>
        <end position="113"/>
    </location>
</feature>
<dbReference type="GeneID" id="117641110"/>
<protein>
    <submittedName>
        <fullName evidence="9">Sugar transporter ERD6-like 8</fullName>
    </submittedName>
</protein>
<dbReference type="InterPro" id="IPR005829">
    <property type="entry name" value="Sugar_transporter_CS"/>
</dbReference>
<accession>A0A6P8Y3N1</accession>
<dbReference type="InterPro" id="IPR005828">
    <property type="entry name" value="MFS_sugar_transport-like"/>
</dbReference>
<feature type="region of interest" description="Disordered" evidence="5">
    <location>
        <begin position="1"/>
        <end position="33"/>
    </location>
</feature>
<dbReference type="GO" id="GO:0022857">
    <property type="term" value="F:transmembrane transporter activity"/>
    <property type="evidence" value="ECO:0007669"/>
    <property type="project" value="InterPro"/>
</dbReference>
<evidence type="ECO:0000256" key="1">
    <source>
        <dbReference type="ARBA" id="ARBA00004141"/>
    </source>
</evidence>
<dbReference type="InterPro" id="IPR036259">
    <property type="entry name" value="MFS_trans_sf"/>
</dbReference>
<dbReference type="PANTHER" id="PTHR48021">
    <property type="match status" value="1"/>
</dbReference>
<keyword evidence="4 6" id="KW-0472">Membrane</keyword>
<dbReference type="SUPFAM" id="SSF103473">
    <property type="entry name" value="MFS general substrate transporter"/>
    <property type="match status" value="1"/>
</dbReference>
<evidence type="ECO:0000256" key="4">
    <source>
        <dbReference type="ARBA" id="ARBA00023136"/>
    </source>
</evidence>
<sequence length="571" mass="61234">MTGPVANSAAQEKQAQAELATATSATRDPGSVSPLREAIPQVLASCAKNMLLLDIGMTLAFPTVVIAALLGSKEHPREPDEYGLAFDEWQASWFGSLMLICQPFGSVLSGLLLEPLGRKRAMLLVNAPHLLSWLLLSTARTHGALFAAAALMGLGMGFMEAPIITYVGEISTPKLRGALTSMAGISVMLGFFIEYLLGTLVTWRTAAWGSVAVPVLTVIAISQVPESPMWLVSKGRVRDAERALCWLRGWVPASAVQTELAGLLQYNTEMTALPSKSGKAAKAAEGGRKSNGVSNGVSNGGFVADDAKPAAVTEAVKQADDEVPQGRYLDGLRALRRRETLWPLMLVISFFVIHHWTGLSGLRPFMVPVFRQFGLPVDAHWLTVLSALLGMGGNVLCMLTVAWCGKRPLALASIGGMALSCFGLASYHLFMSSSTGAAVGDELESHWLPLVLFIALFFFHSFGIGPIPWMLLSEVFPYQGRGPATGIAAAASYILGFFAAKTFLDIQRLVNLSGVFFVNGGVAAAGFLFMWKYLPETEGRSLQDIESMYIKKKNAASVESSPEQPMEKTSL</sequence>
<evidence type="ECO:0000256" key="2">
    <source>
        <dbReference type="ARBA" id="ARBA00022692"/>
    </source>
</evidence>
<comment type="subcellular location">
    <subcellularLocation>
        <location evidence="1">Membrane</location>
        <topology evidence="1">Multi-pass membrane protein</topology>
    </subcellularLocation>
</comment>
<feature type="transmembrane region" description="Helical" evidence="6">
    <location>
        <begin position="341"/>
        <end position="359"/>
    </location>
</feature>
<dbReference type="InParanoid" id="A0A6P8Y3N1"/>
<feature type="transmembrane region" description="Helical" evidence="6">
    <location>
        <begin position="179"/>
        <end position="200"/>
    </location>
</feature>
<feature type="region of interest" description="Disordered" evidence="5">
    <location>
        <begin position="281"/>
        <end position="300"/>
    </location>
</feature>
<reference evidence="9" key="1">
    <citation type="submission" date="2025-08" db="UniProtKB">
        <authorList>
            <consortium name="RefSeq"/>
        </authorList>
    </citation>
    <scope>IDENTIFICATION</scope>
    <source>
        <tissue evidence="9">Total insect</tissue>
    </source>
</reference>
<feature type="domain" description="Major facilitator superfamily (MFS) profile" evidence="7">
    <location>
        <begin position="49"/>
        <end position="538"/>
    </location>
</feature>
<evidence type="ECO:0000256" key="5">
    <source>
        <dbReference type="SAM" id="MobiDB-lite"/>
    </source>
</evidence>
<feature type="compositionally biased region" description="Low complexity" evidence="5">
    <location>
        <begin position="9"/>
        <end position="23"/>
    </location>
</feature>
<dbReference type="RefSeq" id="XP_034234118.1">
    <property type="nucleotide sequence ID" value="XM_034378227.1"/>
</dbReference>
<feature type="transmembrane region" description="Helical" evidence="6">
    <location>
        <begin position="51"/>
        <end position="71"/>
    </location>
</feature>
<dbReference type="InterPro" id="IPR020846">
    <property type="entry name" value="MFS_dom"/>
</dbReference>
<feature type="transmembrane region" description="Helical" evidence="6">
    <location>
        <begin position="450"/>
        <end position="472"/>
    </location>
</feature>
<dbReference type="OrthoDB" id="6133115at2759"/>
<keyword evidence="2 6" id="KW-0812">Transmembrane</keyword>
<dbReference type="KEGG" id="tpal:117641110"/>
<evidence type="ECO:0000313" key="8">
    <source>
        <dbReference type="Proteomes" id="UP000515158"/>
    </source>
</evidence>
<evidence type="ECO:0000256" key="6">
    <source>
        <dbReference type="SAM" id="Phobius"/>
    </source>
</evidence>
<feature type="transmembrane region" description="Helical" evidence="6">
    <location>
        <begin position="409"/>
        <end position="430"/>
    </location>
</feature>
<proteinExistence type="predicted"/>
<dbReference type="PANTHER" id="PTHR48021:SF39">
    <property type="entry name" value="MAJOR FACILITATOR SUPERFAMILY (MFS) PROFILE DOMAIN-CONTAINING PROTEIN"/>
    <property type="match status" value="1"/>
</dbReference>
<gene>
    <name evidence="9" type="primary">LOC117641110</name>
</gene>
<name>A0A6P8Y3N1_THRPL</name>
<feature type="transmembrane region" description="Helical" evidence="6">
    <location>
        <begin position="145"/>
        <end position="167"/>
    </location>
</feature>
<keyword evidence="3 6" id="KW-1133">Transmembrane helix</keyword>
<evidence type="ECO:0000256" key="3">
    <source>
        <dbReference type="ARBA" id="ARBA00022989"/>
    </source>
</evidence>
<evidence type="ECO:0000259" key="7">
    <source>
        <dbReference type="PROSITE" id="PS50850"/>
    </source>
</evidence>
<keyword evidence="8" id="KW-1185">Reference proteome</keyword>
<dbReference type="PROSITE" id="PS50850">
    <property type="entry name" value="MFS"/>
    <property type="match status" value="1"/>
</dbReference>
<dbReference type="Proteomes" id="UP000515158">
    <property type="component" value="Unplaced"/>
</dbReference>
<dbReference type="GO" id="GO:0016020">
    <property type="term" value="C:membrane"/>
    <property type="evidence" value="ECO:0007669"/>
    <property type="project" value="UniProtKB-SubCell"/>
</dbReference>
<feature type="transmembrane region" description="Helical" evidence="6">
    <location>
        <begin position="379"/>
        <end position="402"/>
    </location>
</feature>
<dbReference type="AlphaFoldDB" id="A0A6P8Y3N1"/>
<dbReference type="Pfam" id="PF00083">
    <property type="entry name" value="Sugar_tr"/>
    <property type="match status" value="2"/>
</dbReference>
<feature type="transmembrane region" description="Helical" evidence="6">
    <location>
        <begin position="510"/>
        <end position="531"/>
    </location>
</feature>
<dbReference type="Gene3D" id="1.20.1250.20">
    <property type="entry name" value="MFS general substrate transporter like domains"/>
    <property type="match status" value="1"/>
</dbReference>
<dbReference type="InterPro" id="IPR050549">
    <property type="entry name" value="MFS_Trehalose_Transporter"/>
</dbReference>